<dbReference type="SMART" id="SM00382">
    <property type="entry name" value="AAA"/>
    <property type="match status" value="1"/>
</dbReference>
<dbReference type="InterPro" id="IPR015854">
    <property type="entry name" value="ABC_transpr_LolD-like"/>
</dbReference>
<dbReference type="KEGG" id="hhg:XM38_039070"/>
<evidence type="ECO:0000313" key="5">
    <source>
        <dbReference type="EMBL" id="ASC72947.1"/>
    </source>
</evidence>
<dbReference type="GO" id="GO:0005886">
    <property type="term" value="C:plasma membrane"/>
    <property type="evidence" value="ECO:0007669"/>
    <property type="project" value="TreeGrafter"/>
</dbReference>
<dbReference type="AlphaFoldDB" id="A0A1Z3HS46"/>
<evidence type="ECO:0000256" key="3">
    <source>
        <dbReference type="ARBA" id="ARBA00022840"/>
    </source>
</evidence>
<dbReference type="InterPro" id="IPR015856">
    <property type="entry name" value="ABC_transpr_CbiO/EcfA_su"/>
</dbReference>
<accession>A0A1Z3HS46</accession>
<protein>
    <submittedName>
        <fullName evidence="5">ABC transporter protein</fullName>
    </submittedName>
</protein>
<dbReference type="InterPro" id="IPR003593">
    <property type="entry name" value="AAA+_ATPase"/>
</dbReference>
<sequence>MGGWLDRLDSLEFGGIILSVVLQLEQVTLDSPLSAQPLLNQISFSLAPGEFVGIVGPSGAGKTSLLRLINRLQDASHGQIQVQHRPVSAWPVVSLRQQMALVLQEPKLLGMTVQEAMHYPLKLRGMAATEARKRVNHWLERLQIPRDWQGRTELELSVGQRQRVAIARALVTEPPLLLLDEPTSALDVGHGERLLACLQELATAQGMAILMANHQLDWVEQFCSRVLYLQQGKLGGDWPATVVNWHHLREAIADVERRAAAEWD</sequence>
<dbReference type="SUPFAM" id="SSF52540">
    <property type="entry name" value="P-loop containing nucleoside triphosphate hydrolases"/>
    <property type="match status" value="1"/>
</dbReference>
<keyword evidence="3" id="KW-0067">ATP-binding</keyword>
<reference evidence="5 6" key="1">
    <citation type="journal article" date="2016" name="Biochim. Biophys. Acta">
        <title>Characterization of red-shifted phycobilisomes isolated from the chlorophyll f-containing cyanobacterium Halomicronema hongdechloris.</title>
        <authorList>
            <person name="Li Y."/>
            <person name="Lin Y."/>
            <person name="Garvey C.J."/>
            <person name="Birch D."/>
            <person name="Corkery R.W."/>
            <person name="Loughlin P.C."/>
            <person name="Scheer H."/>
            <person name="Willows R.D."/>
            <person name="Chen M."/>
        </authorList>
    </citation>
    <scope>NUCLEOTIDE SEQUENCE [LARGE SCALE GENOMIC DNA]</scope>
    <source>
        <strain evidence="5 6">C2206</strain>
    </source>
</reference>
<feature type="domain" description="ABC transporter" evidence="4">
    <location>
        <begin position="22"/>
        <end position="256"/>
    </location>
</feature>
<keyword evidence="1" id="KW-0813">Transport</keyword>
<dbReference type="RefSeq" id="WP_080808188.1">
    <property type="nucleotide sequence ID" value="NZ_CP021983.2"/>
</dbReference>
<gene>
    <name evidence="5" type="ORF">XM38_039070</name>
</gene>
<dbReference type="GO" id="GO:0005524">
    <property type="term" value="F:ATP binding"/>
    <property type="evidence" value="ECO:0007669"/>
    <property type="project" value="UniProtKB-KW"/>
</dbReference>
<keyword evidence="6" id="KW-1185">Reference proteome</keyword>
<evidence type="ECO:0000256" key="1">
    <source>
        <dbReference type="ARBA" id="ARBA00022448"/>
    </source>
</evidence>
<dbReference type="GO" id="GO:0016887">
    <property type="term" value="F:ATP hydrolysis activity"/>
    <property type="evidence" value="ECO:0007669"/>
    <property type="project" value="InterPro"/>
</dbReference>
<name>A0A1Z3HS46_9CYAN</name>
<dbReference type="PANTHER" id="PTHR24220">
    <property type="entry name" value="IMPORT ATP-BINDING PROTEIN"/>
    <property type="match status" value="1"/>
</dbReference>
<dbReference type="InterPro" id="IPR017871">
    <property type="entry name" value="ABC_transporter-like_CS"/>
</dbReference>
<dbReference type="STRING" id="1641165.XM38_09570"/>
<organism evidence="5 6">
    <name type="scientific">Halomicronema hongdechloris C2206</name>
    <dbReference type="NCBI Taxonomy" id="1641165"/>
    <lineage>
        <taxon>Bacteria</taxon>
        <taxon>Bacillati</taxon>
        <taxon>Cyanobacteriota</taxon>
        <taxon>Cyanophyceae</taxon>
        <taxon>Nodosilineales</taxon>
        <taxon>Nodosilineaceae</taxon>
        <taxon>Halomicronema</taxon>
    </lineage>
</organism>
<dbReference type="Pfam" id="PF00005">
    <property type="entry name" value="ABC_tran"/>
    <property type="match status" value="1"/>
</dbReference>
<dbReference type="EMBL" id="CP021983">
    <property type="protein sequence ID" value="ASC72947.1"/>
    <property type="molecule type" value="Genomic_DNA"/>
</dbReference>
<dbReference type="Proteomes" id="UP000191901">
    <property type="component" value="Chromosome"/>
</dbReference>
<dbReference type="CDD" id="cd03225">
    <property type="entry name" value="ABC_cobalt_CbiO_domain1"/>
    <property type="match status" value="1"/>
</dbReference>
<dbReference type="PROSITE" id="PS50893">
    <property type="entry name" value="ABC_TRANSPORTER_2"/>
    <property type="match status" value="1"/>
</dbReference>
<dbReference type="Gene3D" id="3.40.50.300">
    <property type="entry name" value="P-loop containing nucleotide triphosphate hydrolases"/>
    <property type="match status" value="1"/>
</dbReference>
<evidence type="ECO:0000256" key="2">
    <source>
        <dbReference type="ARBA" id="ARBA00022741"/>
    </source>
</evidence>
<dbReference type="GO" id="GO:0022857">
    <property type="term" value="F:transmembrane transporter activity"/>
    <property type="evidence" value="ECO:0007669"/>
    <property type="project" value="TreeGrafter"/>
</dbReference>
<dbReference type="PROSITE" id="PS00211">
    <property type="entry name" value="ABC_TRANSPORTER_1"/>
    <property type="match status" value="1"/>
</dbReference>
<keyword evidence="2" id="KW-0547">Nucleotide-binding</keyword>
<dbReference type="InterPro" id="IPR027417">
    <property type="entry name" value="P-loop_NTPase"/>
</dbReference>
<dbReference type="InterPro" id="IPR003439">
    <property type="entry name" value="ABC_transporter-like_ATP-bd"/>
</dbReference>
<evidence type="ECO:0000313" key="6">
    <source>
        <dbReference type="Proteomes" id="UP000191901"/>
    </source>
</evidence>
<evidence type="ECO:0000259" key="4">
    <source>
        <dbReference type="PROSITE" id="PS50893"/>
    </source>
</evidence>
<proteinExistence type="predicted"/>
<dbReference type="OrthoDB" id="422644at2"/>